<feature type="domain" description="Contractile injection system tube protein N-terminal" evidence="1">
    <location>
        <begin position="18"/>
        <end position="161"/>
    </location>
</feature>
<dbReference type="AlphaFoldDB" id="A0A0P6Y5N0"/>
<accession>A0A0P6Y5N0</accession>
<gene>
    <name evidence="2" type="ORF">ADN00_09905</name>
</gene>
<sequence length="234" mass="26252">MALEKAKLQWSSLIPPLKGEIECQFNPAELTIKKEVSWEETTIPSFNAHRLKFGGGKPATYNLSLFFDSYTTDPPKPGQDPKPPQDVREYTNQLLRLTLRGAGALPAMYLIPFASPPSVTLVWGKITLFTAVVESVQVTFTLFAQDGTPIRAKADVAFKQHELFGDDVLPAQNPTSRSDPRKTRFVHARQRLDQIAFEEYGDARYWRMLAEANGMDDPFNLADGQLLVIPQNLD</sequence>
<dbReference type="OrthoDB" id="9809850at2"/>
<evidence type="ECO:0000313" key="2">
    <source>
        <dbReference type="EMBL" id="KPL76903.1"/>
    </source>
</evidence>
<keyword evidence="3" id="KW-1185">Reference proteome</keyword>
<comment type="caution">
    <text evidence="2">The sequence shown here is derived from an EMBL/GenBank/DDBJ whole genome shotgun (WGS) entry which is preliminary data.</text>
</comment>
<reference evidence="2 3" key="1">
    <citation type="submission" date="2015-07" db="EMBL/GenBank/DDBJ databases">
        <title>Genome sequence of Ornatilinea apprima DSM 23815.</title>
        <authorList>
            <person name="Hemp J."/>
            <person name="Ward L.M."/>
            <person name="Pace L.A."/>
            <person name="Fischer W.W."/>
        </authorList>
    </citation>
    <scope>NUCLEOTIDE SEQUENCE [LARGE SCALE GENOMIC DNA]</scope>
    <source>
        <strain evidence="2 3">P3M-1</strain>
    </source>
</reference>
<dbReference type="STRING" id="1134406.ADN00_09905"/>
<evidence type="ECO:0000259" key="1">
    <source>
        <dbReference type="Pfam" id="PF19266"/>
    </source>
</evidence>
<dbReference type="EMBL" id="LGCL01000024">
    <property type="protein sequence ID" value="KPL76903.1"/>
    <property type="molecule type" value="Genomic_DNA"/>
</dbReference>
<dbReference type="Pfam" id="PF19266">
    <property type="entry name" value="CIS_tube"/>
    <property type="match status" value="1"/>
</dbReference>
<dbReference type="InterPro" id="IPR045361">
    <property type="entry name" value="CIS_tube_prot_N"/>
</dbReference>
<protein>
    <recommendedName>
        <fullName evidence="1">Contractile injection system tube protein N-terminal domain-containing protein</fullName>
    </recommendedName>
</protein>
<name>A0A0P6Y5N0_9CHLR</name>
<evidence type="ECO:0000313" key="3">
    <source>
        <dbReference type="Proteomes" id="UP000050417"/>
    </source>
</evidence>
<proteinExistence type="predicted"/>
<dbReference type="Proteomes" id="UP000050417">
    <property type="component" value="Unassembled WGS sequence"/>
</dbReference>
<organism evidence="2 3">
    <name type="scientific">Ornatilinea apprima</name>
    <dbReference type="NCBI Taxonomy" id="1134406"/>
    <lineage>
        <taxon>Bacteria</taxon>
        <taxon>Bacillati</taxon>
        <taxon>Chloroflexota</taxon>
        <taxon>Anaerolineae</taxon>
        <taxon>Anaerolineales</taxon>
        <taxon>Anaerolineaceae</taxon>
        <taxon>Ornatilinea</taxon>
    </lineage>
</organism>
<dbReference type="RefSeq" id="WP_075062840.1">
    <property type="nucleotide sequence ID" value="NZ_LGCL01000024.1"/>
</dbReference>